<dbReference type="EMBL" id="KN847531">
    <property type="protein sequence ID" value="KIW08078.1"/>
    <property type="molecule type" value="Genomic_DNA"/>
</dbReference>
<dbReference type="VEuPathDB" id="FungiDB:PV09_01016"/>
<dbReference type="InParanoid" id="A0A0D2AN01"/>
<evidence type="ECO:0000256" key="1">
    <source>
        <dbReference type="SAM" id="Phobius"/>
    </source>
</evidence>
<evidence type="ECO:0000313" key="2">
    <source>
        <dbReference type="EMBL" id="KIW08078.1"/>
    </source>
</evidence>
<feature type="transmembrane region" description="Helical" evidence="1">
    <location>
        <begin position="37"/>
        <end position="58"/>
    </location>
</feature>
<feature type="transmembrane region" description="Helical" evidence="1">
    <location>
        <begin position="196"/>
        <end position="221"/>
    </location>
</feature>
<accession>A0A0D2AN01</accession>
<reference evidence="2 3" key="1">
    <citation type="submission" date="2015-01" db="EMBL/GenBank/DDBJ databases">
        <title>The Genome Sequence of Ochroconis gallopava CBS43764.</title>
        <authorList>
            <consortium name="The Broad Institute Genomics Platform"/>
            <person name="Cuomo C."/>
            <person name="de Hoog S."/>
            <person name="Gorbushina A."/>
            <person name="Stielow B."/>
            <person name="Teixiera M."/>
            <person name="Abouelleil A."/>
            <person name="Chapman S.B."/>
            <person name="Priest M."/>
            <person name="Young S.K."/>
            <person name="Wortman J."/>
            <person name="Nusbaum C."/>
            <person name="Birren B."/>
        </authorList>
    </citation>
    <scope>NUCLEOTIDE SEQUENCE [LARGE SCALE GENOMIC DNA]</scope>
    <source>
        <strain evidence="2 3">CBS 43764</strain>
    </source>
</reference>
<keyword evidence="1" id="KW-0472">Membrane</keyword>
<proteinExistence type="predicted"/>
<gene>
    <name evidence="2" type="ORF">PV09_01016</name>
</gene>
<name>A0A0D2AN01_9PEZI</name>
<feature type="transmembrane region" description="Helical" evidence="1">
    <location>
        <begin position="268"/>
        <end position="289"/>
    </location>
</feature>
<feature type="transmembrane region" description="Helical" evidence="1">
    <location>
        <begin position="233"/>
        <end position="256"/>
    </location>
</feature>
<keyword evidence="3" id="KW-1185">Reference proteome</keyword>
<feature type="transmembrane region" description="Helical" evidence="1">
    <location>
        <begin position="108"/>
        <end position="133"/>
    </location>
</feature>
<keyword evidence="1" id="KW-0812">Transmembrane</keyword>
<protein>
    <submittedName>
        <fullName evidence="2">Uncharacterized protein</fullName>
    </submittedName>
</protein>
<evidence type="ECO:0000313" key="3">
    <source>
        <dbReference type="Proteomes" id="UP000053259"/>
    </source>
</evidence>
<dbReference type="Proteomes" id="UP000053259">
    <property type="component" value="Unassembled WGS sequence"/>
</dbReference>
<feature type="transmembrane region" description="Helical" evidence="1">
    <location>
        <begin position="70"/>
        <end position="96"/>
    </location>
</feature>
<keyword evidence="1" id="KW-1133">Transmembrane helix</keyword>
<dbReference type="AlphaFoldDB" id="A0A0D2AN01"/>
<feature type="transmembrane region" description="Helical" evidence="1">
    <location>
        <begin position="153"/>
        <end position="176"/>
    </location>
</feature>
<sequence length="382" mass="41309">MVTGGGGSNFGEDIGRALHDTTKNRCDHPAITRPSTVARLVIDGSCLLFAVLLLWLWVRTRRRLPSVKSLLPWYTYGTLLGLTALYLTLGLVLTTLKACFVTTSSSTVILGALANAASGIADLVLLQIVFYSLTRRLLRLGGCQTRFVSMLNLVGLSLSTTAFLPTTVLSTVASIFRLTSGHDPTSKSLLANLSIYFSAAFYTSYFAEILVGSATLVFAASRPDPGTIVPSKSYPLIGCTIGFLLIGSGSAVAQMFAYSLPSRRLPDLAWVLFLAIFNVCFMLATFTVLQIARAIAVPVVDPKGNSTCDSEASEAIRAVVHKRCTHVCGADIQLPRHTHLPKRRVWLPAVSNSPNSSRWRLSSPLVNLRSPLLPTRNAQYAF</sequence>
<organism evidence="2 3">
    <name type="scientific">Verruconis gallopava</name>
    <dbReference type="NCBI Taxonomy" id="253628"/>
    <lineage>
        <taxon>Eukaryota</taxon>
        <taxon>Fungi</taxon>
        <taxon>Dikarya</taxon>
        <taxon>Ascomycota</taxon>
        <taxon>Pezizomycotina</taxon>
        <taxon>Dothideomycetes</taxon>
        <taxon>Pleosporomycetidae</taxon>
        <taxon>Venturiales</taxon>
        <taxon>Sympoventuriaceae</taxon>
        <taxon>Verruconis</taxon>
    </lineage>
</organism>
<dbReference type="HOGENOM" id="CLU_724020_0_0_1"/>
<dbReference type="RefSeq" id="XP_016217947.1">
    <property type="nucleotide sequence ID" value="XM_016353852.1"/>
</dbReference>
<dbReference type="GeneID" id="27308989"/>